<proteinExistence type="predicted"/>
<sequence length="171" mass="18073">MVQALALASRHGEDHSVEGRDPVLLWQRQITGWAAIAAASSDLTLTTSNQDVAGATLTLPHIGEYEIDGGFDVEYTAVTASATDAAAIGVLTDSGDTEVDSPRAGILTVPSVDNLDAFRSPPSQRWLVTTTAIDTVYKLRARKGAAVAGETIKVLQTHTTIKARYIGRNIG</sequence>
<dbReference type="EMBL" id="LAZR01012566">
    <property type="protein sequence ID" value="KKM26160.1"/>
    <property type="molecule type" value="Genomic_DNA"/>
</dbReference>
<name>A0A0F9LFB9_9ZZZZ</name>
<gene>
    <name evidence="1" type="ORF">LCGC14_1587480</name>
</gene>
<organism evidence="1">
    <name type="scientific">marine sediment metagenome</name>
    <dbReference type="NCBI Taxonomy" id="412755"/>
    <lineage>
        <taxon>unclassified sequences</taxon>
        <taxon>metagenomes</taxon>
        <taxon>ecological metagenomes</taxon>
    </lineage>
</organism>
<reference evidence="1" key="1">
    <citation type="journal article" date="2015" name="Nature">
        <title>Complex archaea that bridge the gap between prokaryotes and eukaryotes.</title>
        <authorList>
            <person name="Spang A."/>
            <person name="Saw J.H."/>
            <person name="Jorgensen S.L."/>
            <person name="Zaremba-Niedzwiedzka K."/>
            <person name="Martijn J."/>
            <person name="Lind A.E."/>
            <person name="van Eijk R."/>
            <person name="Schleper C."/>
            <person name="Guy L."/>
            <person name="Ettema T.J."/>
        </authorList>
    </citation>
    <scope>NUCLEOTIDE SEQUENCE</scope>
</reference>
<accession>A0A0F9LFB9</accession>
<comment type="caution">
    <text evidence="1">The sequence shown here is derived from an EMBL/GenBank/DDBJ whole genome shotgun (WGS) entry which is preliminary data.</text>
</comment>
<dbReference type="AlphaFoldDB" id="A0A0F9LFB9"/>
<protein>
    <submittedName>
        <fullName evidence="1">Uncharacterized protein</fullName>
    </submittedName>
</protein>
<evidence type="ECO:0000313" key="1">
    <source>
        <dbReference type="EMBL" id="KKM26160.1"/>
    </source>
</evidence>